<dbReference type="InterPro" id="IPR007374">
    <property type="entry name" value="ASCH_domain"/>
</dbReference>
<dbReference type="Proteomes" id="UP000038011">
    <property type="component" value="Unassembled WGS sequence"/>
</dbReference>
<dbReference type="Pfam" id="PF04266">
    <property type="entry name" value="ASCH"/>
    <property type="match status" value="1"/>
</dbReference>
<dbReference type="AlphaFoldDB" id="A0A0N0E890"/>
<dbReference type="CDD" id="cd06553">
    <property type="entry name" value="ASCH_Ef3133_like"/>
    <property type="match status" value="1"/>
</dbReference>
<dbReference type="STRING" id="1514904.SU32_04820"/>
<comment type="caution">
    <text evidence="2">The sequence shown here is derived from an EMBL/GenBank/DDBJ whole genome shotgun (WGS) entry which is preliminary data.</text>
</comment>
<gene>
    <name evidence="2" type="ORF">SU32_04820</name>
</gene>
<protein>
    <submittedName>
        <fullName evidence="2">ASCH domain-containing protein</fullName>
    </submittedName>
</protein>
<proteinExistence type="predicted"/>
<feature type="domain" description="ASCH" evidence="1">
    <location>
        <begin position="10"/>
        <end position="128"/>
    </location>
</feature>
<dbReference type="EMBL" id="JXMU01000005">
    <property type="protein sequence ID" value="KPB02088.1"/>
    <property type="molecule type" value="Genomic_DNA"/>
</dbReference>
<dbReference type="RefSeq" id="WP_053998216.1">
    <property type="nucleotide sequence ID" value="NZ_JXMU01000005.1"/>
</dbReference>
<dbReference type="PATRIC" id="fig|1514904.3.peg.2954"/>
<dbReference type="SMART" id="SM01022">
    <property type="entry name" value="ASCH"/>
    <property type="match status" value="1"/>
</dbReference>
<evidence type="ECO:0000259" key="1">
    <source>
        <dbReference type="SMART" id="SM01022"/>
    </source>
</evidence>
<dbReference type="Gene3D" id="3.10.400.10">
    <property type="entry name" value="Sulfate adenylyltransferase"/>
    <property type="match status" value="1"/>
</dbReference>
<dbReference type="SUPFAM" id="SSF88697">
    <property type="entry name" value="PUA domain-like"/>
    <property type="match status" value="1"/>
</dbReference>
<organism evidence="2 3">
    <name type="scientific">Ahrensia marina</name>
    <dbReference type="NCBI Taxonomy" id="1514904"/>
    <lineage>
        <taxon>Bacteria</taxon>
        <taxon>Pseudomonadati</taxon>
        <taxon>Pseudomonadota</taxon>
        <taxon>Alphaproteobacteria</taxon>
        <taxon>Hyphomicrobiales</taxon>
        <taxon>Ahrensiaceae</taxon>
        <taxon>Ahrensia</taxon>
    </lineage>
</organism>
<evidence type="ECO:0000313" key="2">
    <source>
        <dbReference type="EMBL" id="KPB02088.1"/>
    </source>
</evidence>
<accession>A0A0N0E890</accession>
<dbReference type="PANTHER" id="PTHR39203:SF1">
    <property type="entry name" value="CYTOPLASMIC PROTEIN"/>
    <property type="match status" value="1"/>
</dbReference>
<sequence>MPETNEQVCFAFGDSPEMADALLALVIKGEKTATCGDARDFEAGGETLPQVGRRDVVLNGRGQKAAIIETVEVTRKRFDEIDEQFAYDEGEGLRNLDDWRESHQAYFERNGHFSPDMMLICERFRLVEVLSPENTEVD</sequence>
<reference evidence="2 3" key="1">
    <citation type="submission" date="2015-01" db="EMBL/GenBank/DDBJ databases">
        <title>Ahrensia donghaiensis sp. nov., a novel dimethylsulphoniopropionate-cleavage bacterium isolated from seawater and emended descriptions of the genus Ahrensia and Ahrensia kielensis.</title>
        <authorList>
            <person name="Liu J."/>
        </authorList>
    </citation>
    <scope>NUCLEOTIDE SEQUENCE [LARGE SCALE GENOMIC DNA]</scope>
    <source>
        <strain evidence="2 3">LZD062</strain>
    </source>
</reference>
<name>A0A0N0E890_9HYPH</name>
<dbReference type="PIRSF" id="PIRSF021320">
    <property type="entry name" value="DUF984"/>
    <property type="match status" value="1"/>
</dbReference>
<evidence type="ECO:0000313" key="3">
    <source>
        <dbReference type="Proteomes" id="UP000038011"/>
    </source>
</evidence>
<dbReference type="InterPro" id="IPR009326">
    <property type="entry name" value="DUF984"/>
</dbReference>
<keyword evidence="3" id="KW-1185">Reference proteome</keyword>
<dbReference type="PANTHER" id="PTHR39203">
    <property type="entry name" value="CYTOPLASMIC PROTEIN-RELATED"/>
    <property type="match status" value="1"/>
</dbReference>
<dbReference type="InterPro" id="IPR015947">
    <property type="entry name" value="PUA-like_sf"/>
</dbReference>